<feature type="chain" id="PRO_5039925031" evidence="1">
    <location>
        <begin position="17"/>
        <end position="225"/>
    </location>
</feature>
<name>A0A9J6B9X1_POLVA</name>
<keyword evidence="1" id="KW-0732">Signal</keyword>
<dbReference type="Proteomes" id="UP001107558">
    <property type="component" value="Chromosome 4"/>
</dbReference>
<dbReference type="AlphaFoldDB" id="A0A9J6B9X1"/>
<keyword evidence="3" id="KW-1185">Reference proteome</keyword>
<evidence type="ECO:0000313" key="2">
    <source>
        <dbReference type="EMBL" id="KAG5666604.1"/>
    </source>
</evidence>
<protein>
    <submittedName>
        <fullName evidence="2">Uncharacterized protein</fullName>
    </submittedName>
</protein>
<feature type="signal peptide" evidence="1">
    <location>
        <begin position="1"/>
        <end position="16"/>
    </location>
</feature>
<proteinExistence type="predicted"/>
<sequence>MKLILVLIFLVKFASSSLDSTTLSEFFENYDKINLKSAELKSILKHENCIKNKINFNKNQLKTINKNLIKRLLTSSAFLCENQRDIYGEEFDEFLMKVTGGHGKVHCAKALLKYLDPTSDLIDETAMNYDEFRTDDSCTMVMFGDYLLSEYFYIEPLFKGFHELMKCGINEPNKRKFLYEAAIVVNLENFDRERLEKLRLEFKKFHGRKNLKAFECLMEFLDLKL</sequence>
<evidence type="ECO:0000313" key="3">
    <source>
        <dbReference type="Proteomes" id="UP001107558"/>
    </source>
</evidence>
<accession>A0A9J6B9X1</accession>
<comment type="caution">
    <text evidence="2">The sequence shown here is derived from an EMBL/GenBank/DDBJ whole genome shotgun (WGS) entry which is preliminary data.</text>
</comment>
<organism evidence="2 3">
    <name type="scientific">Polypedilum vanderplanki</name>
    <name type="common">Sleeping chironomid midge</name>
    <dbReference type="NCBI Taxonomy" id="319348"/>
    <lineage>
        <taxon>Eukaryota</taxon>
        <taxon>Metazoa</taxon>
        <taxon>Ecdysozoa</taxon>
        <taxon>Arthropoda</taxon>
        <taxon>Hexapoda</taxon>
        <taxon>Insecta</taxon>
        <taxon>Pterygota</taxon>
        <taxon>Neoptera</taxon>
        <taxon>Endopterygota</taxon>
        <taxon>Diptera</taxon>
        <taxon>Nematocera</taxon>
        <taxon>Chironomoidea</taxon>
        <taxon>Chironomidae</taxon>
        <taxon>Chironominae</taxon>
        <taxon>Polypedilum</taxon>
        <taxon>Polypedilum</taxon>
    </lineage>
</organism>
<gene>
    <name evidence="2" type="ORF">PVAND_014621</name>
</gene>
<dbReference type="EMBL" id="JADBJN010000004">
    <property type="protein sequence ID" value="KAG5666604.1"/>
    <property type="molecule type" value="Genomic_DNA"/>
</dbReference>
<evidence type="ECO:0000256" key="1">
    <source>
        <dbReference type="SAM" id="SignalP"/>
    </source>
</evidence>
<reference evidence="2" key="1">
    <citation type="submission" date="2021-03" db="EMBL/GenBank/DDBJ databases">
        <title>Chromosome level genome of the anhydrobiotic midge Polypedilum vanderplanki.</title>
        <authorList>
            <person name="Yoshida Y."/>
            <person name="Kikawada T."/>
            <person name="Gusev O."/>
        </authorList>
    </citation>
    <scope>NUCLEOTIDE SEQUENCE</scope>
    <source>
        <strain evidence="2">NIAS01</strain>
        <tissue evidence="2">Whole body or cell culture</tissue>
    </source>
</reference>